<dbReference type="EMBL" id="JAIRBB010000006">
    <property type="protein sequence ID" value="MCG2431117.1"/>
    <property type="molecule type" value="Genomic_DNA"/>
</dbReference>
<evidence type="ECO:0000256" key="1">
    <source>
        <dbReference type="SAM" id="SignalP"/>
    </source>
</evidence>
<dbReference type="AlphaFoldDB" id="A0A9X1R392"/>
<proteinExistence type="predicted"/>
<dbReference type="Proteomes" id="UP001139462">
    <property type="component" value="Unassembled WGS sequence"/>
</dbReference>
<sequence>MKKVFFVIAILFCVTSSSAQGGLFSKERLENLQNFDKRFLTYGYFLGFNSYDFKFDYKQHLGNDTDVLVQRSAGFNVGLVGDMKIIENIHLRLEPGLYFTQRDLEFRNTTGAQDSLREVKSTYIHVPLLVKFSTNKLNNFRPFVVGGVSASLNLSSNQDNPEDNEQGKFRMTKGTYYYELGFGIDFYLYYFKFTPSIRGVFALNDELVRDDDPNSPWTGNIDKMSSRAIFINFTFQ</sequence>
<evidence type="ECO:0000313" key="4">
    <source>
        <dbReference type="Proteomes" id="UP001139462"/>
    </source>
</evidence>
<organism evidence="3 4">
    <name type="scientific">Aequorivita xiaoshiensis</name>
    <dbReference type="NCBI Taxonomy" id="2874476"/>
    <lineage>
        <taxon>Bacteria</taxon>
        <taxon>Pseudomonadati</taxon>
        <taxon>Bacteroidota</taxon>
        <taxon>Flavobacteriia</taxon>
        <taxon>Flavobacteriales</taxon>
        <taxon>Flavobacteriaceae</taxon>
        <taxon>Aequorivita</taxon>
    </lineage>
</organism>
<accession>A0A9X1R392</accession>
<name>A0A9X1R392_9FLAO</name>
<feature type="domain" description="Outer membrane protein beta-barrel" evidence="2">
    <location>
        <begin position="34"/>
        <end position="207"/>
    </location>
</feature>
<keyword evidence="4" id="KW-1185">Reference proteome</keyword>
<gene>
    <name evidence="3" type="ORF">K8344_08300</name>
</gene>
<feature type="chain" id="PRO_5040760516" evidence="1">
    <location>
        <begin position="20"/>
        <end position="236"/>
    </location>
</feature>
<dbReference type="Pfam" id="PF13568">
    <property type="entry name" value="OMP_b-brl_2"/>
    <property type="match status" value="1"/>
</dbReference>
<comment type="caution">
    <text evidence="3">The sequence shown here is derived from an EMBL/GenBank/DDBJ whole genome shotgun (WGS) entry which is preliminary data.</text>
</comment>
<evidence type="ECO:0000313" key="3">
    <source>
        <dbReference type="EMBL" id="MCG2431117.1"/>
    </source>
</evidence>
<dbReference type="RefSeq" id="WP_237608267.1">
    <property type="nucleotide sequence ID" value="NZ_JAIRBB010000006.1"/>
</dbReference>
<dbReference type="InterPro" id="IPR025665">
    <property type="entry name" value="Beta-barrel_OMP_2"/>
</dbReference>
<evidence type="ECO:0000259" key="2">
    <source>
        <dbReference type="Pfam" id="PF13568"/>
    </source>
</evidence>
<protein>
    <submittedName>
        <fullName evidence="3">PorT family protein</fullName>
    </submittedName>
</protein>
<feature type="signal peptide" evidence="1">
    <location>
        <begin position="1"/>
        <end position="19"/>
    </location>
</feature>
<reference evidence="3" key="1">
    <citation type="submission" date="2021-09" db="EMBL/GenBank/DDBJ databases">
        <title>Genome of Aequorivita sp. strain F64183.</title>
        <authorList>
            <person name="Wang Y."/>
        </authorList>
    </citation>
    <scope>NUCLEOTIDE SEQUENCE</scope>
    <source>
        <strain evidence="3">F64183</strain>
    </source>
</reference>
<keyword evidence="1" id="KW-0732">Signal</keyword>